<feature type="region of interest" description="Disordered" evidence="7">
    <location>
        <begin position="74"/>
        <end position="231"/>
    </location>
</feature>
<feature type="compositionally biased region" description="Basic residues" evidence="7">
    <location>
        <begin position="541"/>
        <end position="558"/>
    </location>
</feature>
<keyword evidence="4 6" id="KW-0804">Transcription</keyword>
<evidence type="ECO:0000256" key="5">
    <source>
        <dbReference type="ARBA" id="ARBA00023242"/>
    </source>
</evidence>
<dbReference type="PROSITE" id="PS51152">
    <property type="entry name" value="NFYA_HAP2_2"/>
    <property type="match status" value="1"/>
</dbReference>
<feature type="compositionally biased region" description="Low complexity" evidence="7">
    <location>
        <begin position="380"/>
        <end position="400"/>
    </location>
</feature>
<evidence type="ECO:0000256" key="1">
    <source>
        <dbReference type="ARBA" id="ARBA00004123"/>
    </source>
</evidence>
<keyword evidence="2 6" id="KW-0805">Transcription regulation</keyword>
<comment type="function">
    <text evidence="6">Component of the sequence-specific heterotrimeric transcription factor (NF-Y) which specifically recognizes a 5'-CCAAT-3' box motif found in the promoters of its target genes.</text>
</comment>
<feature type="region of interest" description="Disordered" evidence="7">
    <location>
        <begin position="1"/>
        <end position="49"/>
    </location>
</feature>
<evidence type="ECO:0000256" key="4">
    <source>
        <dbReference type="ARBA" id="ARBA00023163"/>
    </source>
</evidence>
<dbReference type="HOGENOM" id="CLU_488478_0_0_1"/>
<dbReference type="OrthoDB" id="1097733at2759"/>
<organism evidence="9">
    <name type="scientific">Schizophyllum commune (strain H4-8 / FGSC 9210)</name>
    <name type="common">Split gill fungus</name>
    <dbReference type="NCBI Taxonomy" id="578458"/>
    <lineage>
        <taxon>Eukaryota</taxon>
        <taxon>Fungi</taxon>
        <taxon>Dikarya</taxon>
        <taxon>Basidiomycota</taxon>
        <taxon>Agaricomycotina</taxon>
        <taxon>Agaricomycetes</taxon>
        <taxon>Agaricomycetidae</taxon>
        <taxon>Agaricales</taxon>
        <taxon>Schizophyllaceae</taxon>
        <taxon>Schizophyllum</taxon>
    </lineage>
</organism>
<feature type="compositionally biased region" description="Low complexity" evidence="7">
    <location>
        <begin position="407"/>
        <end position="416"/>
    </location>
</feature>
<dbReference type="STRING" id="578458.D8Q8E5"/>
<comment type="similarity">
    <text evidence="6">Belongs to the NFYA/HAP2 subunit family.</text>
</comment>
<dbReference type="InterPro" id="IPR001289">
    <property type="entry name" value="NFYA"/>
</dbReference>
<dbReference type="VEuPathDB" id="FungiDB:SCHCODRAFT_02669955"/>
<comment type="subcellular location">
    <subcellularLocation>
        <location evidence="1 6">Nucleus</location>
    </subcellularLocation>
</comment>
<keyword evidence="3 6" id="KW-0238">DNA-binding</keyword>
<evidence type="ECO:0000256" key="6">
    <source>
        <dbReference type="RuleBase" id="RU367155"/>
    </source>
</evidence>
<feature type="region of interest" description="Disordered" evidence="7">
    <location>
        <begin position="252"/>
        <end position="275"/>
    </location>
</feature>
<evidence type="ECO:0000256" key="7">
    <source>
        <dbReference type="SAM" id="MobiDB-lite"/>
    </source>
</evidence>
<gene>
    <name evidence="8" type="ORF">SCHCODRAFT_110229</name>
</gene>
<dbReference type="GO" id="GO:0003677">
    <property type="term" value="F:DNA binding"/>
    <property type="evidence" value="ECO:0007669"/>
    <property type="project" value="UniProtKB-KW"/>
</dbReference>
<feature type="compositionally biased region" description="Low complexity" evidence="7">
    <location>
        <begin position="150"/>
        <end position="167"/>
    </location>
</feature>
<dbReference type="OMA" id="CWIGAVE"/>
<sequence length="558" mass="59290">MDNRRDPFYLTTDEHSNNNDQPPYPPNMAFTPGPPPAIQPPQPYTPDEEPLYVNAKQYFRILKRRVARARLEEVHRLSKQRKPYLHESRHKHAMRRPRGPGGRFLTAEEIAARDAAARDNPSNEDEGTNAGDDNEGSEAGAHSATTKKGPSSSSESAPASKSSPPSNSRKRKASASAATRPKRAAPSATTVTSPATLVSDDGVTSESPTAFNPFPESSEMYQPFSQAGSSYQQTGPGYETNFMNYAQYSRGSVEGRSAAPEGTQPTPLQRRPSSGHAAIHIPMWPSSFQGGEPVTSAFGAHSGGQDSSFMHSATHADYEGGSGADFHRRHLARISDMSSPVMSDAPRNTVPNISRAHRTSLPAVSIPSLYTPTAHMSPISASAGSSGISAPSPRMSHASSPMPPPSSLAAPSEGSPMDSPSPIEGGLVMPSDNTGAGLIHPPTMNAGQSPMLGASQSPLVRSSPMGSPHALNPLRSPTTQIGNPMNALNMSSQGGIMGPGSLGQPSPPLSTHSMQSPLSAPSPMSPFQNQQMRPPQQQMHHVPHPHAHARQHARFGYR</sequence>
<comment type="subunit">
    <text evidence="6">Heterotrimer.</text>
</comment>
<dbReference type="GeneID" id="9591372"/>
<protein>
    <recommendedName>
        <fullName evidence="6">Transcriptional activator HAP2</fullName>
    </recommendedName>
</protein>
<dbReference type="GO" id="GO:0005634">
    <property type="term" value="C:nucleus"/>
    <property type="evidence" value="ECO:0007669"/>
    <property type="project" value="UniProtKB-SubCell"/>
</dbReference>
<feature type="region of interest" description="Disordered" evidence="7">
    <location>
        <begin position="500"/>
        <end position="558"/>
    </location>
</feature>
<reference evidence="8 9" key="1">
    <citation type="journal article" date="2010" name="Nat. Biotechnol.">
        <title>Genome sequence of the model mushroom Schizophyllum commune.</title>
        <authorList>
            <person name="Ohm R.A."/>
            <person name="de Jong J.F."/>
            <person name="Lugones L.G."/>
            <person name="Aerts A."/>
            <person name="Kothe E."/>
            <person name="Stajich J.E."/>
            <person name="de Vries R.P."/>
            <person name="Record E."/>
            <person name="Levasseur A."/>
            <person name="Baker S.E."/>
            <person name="Bartholomew K.A."/>
            <person name="Coutinho P.M."/>
            <person name="Erdmann S."/>
            <person name="Fowler T.J."/>
            <person name="Gathman A.C."/>
            <person name="Lombard V."/>
            <person name="Henrissat B."/>
            <person name="Knabe N."/>
            <person name="Kuees U."/>
            <person name="Lilly W.W."/>
            <person name="Lindquist E."/>
            <person name="Lucas S."/>
            <person name="Magnuson J.K."/>
            <person name="Piumi F."/>
            <person name="Raudaskoski M."/>
            <person name="Salamov A."/>
            <person name="Schmutz J."/>
            <person name="Schwarze F.W.M.R."/>
            <person name="vanKuyk P.A."/>
            <person name="Horton J.S."/>
            <person name="Grigoriev I.V."/>
            <person name="Woesten H.A.B."/>
        </authorList>
    </citation>
    <scope>NUCLEOTIDE SEQUENCE [LARGE SCALE GENOMIC DNA]</scope>
    <source>
        <strain evidence="9">H4-8 / FGSC 9210</strain>
    </source>
</reference>
<feature type="compositionally biased region" description="Basic residues" evidence="7">
    <location>
        <begin position="77"/>
        <end position="98"/>
    </location>
</feature>
<feature type="region of interest" description="Disordered" evidence="7">
    <location>
        <begin position="380"/>
        <end position="431"/>
    </location>
</feature>
<dbReference type="Gene3D" id="6.10.250.2430">
    <property type="match status" value="1"/>
</dbReference>
<evidence type="ECO:0000256" key="3">
    <source>
        <dbReference type="ARBA" id="ARBA00023125"/>
    </source>
</evidence>
<feature type="compositionally biased region" description="Low complexity" evidence="7">
    <location>
        <begin position="174"/>
        <end position="196"/>
    </location>
</feature>
<evidence type="ECO:0000256" key="2">
    <source>
        <dbReference type="ARBA" id="ARBA00023015"/>
    </source>
</evidence>
<name>D8Q8E5_SCHCM</name>
<feature type="compositionally biased region" description="Polar residues" evidence="7">
    <location>
        <begin position="219"/>
        <end position="231"/>
    </location>
</feature>
<feature type="compositionally biased region" description="Basic and acidic residues" evidence="7">
    <location>
        <begin position="1"/>
        <end position="17"/>
    </location>
</feature>
<accession>D8Q8E5</accession>
<dbReference type="PANTHER" id="PTHR12632">
    <property type="entry name" value="TRANSCRIPTION FACTOR NF-Y ALPHA-RELATED"/>
    <property type="match status" value="1"/>
</dbReference>
<evidence type="ECO:0000313" key="8">
    <source>
        <dbReference type="EMBL" id="EFI95463.1"/>
    </source>
</evidence>
<feature type="compositionally biased region" description="Low complexity" evidence="7">
    <location>
        <begin position="530"/>
        <end position="540"/>
    </location>
</feature>
<dbReference type="EMBL" id="GL377308">
    <property type="protein sequence ID" value="EFI95463.1"/>
    <property type="molecule type" value="Genomic_DNA"/>
</dbReference>
<dbReference type="PRINTS" id="PR00616">
    <property type="entry name" value="CCAATSUBUNTB"/>
</dbReference>
<dbReference type="Pfam" id="PF02045">
    <property type="entry name" value="CBFB_NFYA"/>
    <property type="match status" value="1"/>
</dbReference>
<dbReference type="eggNOG" id="KOG1561">
    <property type="taxonomic scope" value="Eukaryota"/>
</dbReference>
<dbReference type="RefSeq" id="XP_003030366.1">
    <property type="nucleotide sequence ID" value="XM_003030320.1"/>
</dbReference>
<feature type="compositionally biased region" description="Pro residues" evidence="7">
    <location>
        <begin position="22"/>
        <end position="44"/>
    </location>
</feature>
<dbReference type="AlphaFoldDB" id="D8Q8E5"/>
<dbReference type="Proteomes" id="UP000007431">
    <property type="component" value="Unassembled WGS sequence"/>
</dbReference>
<proteinExistence type="inferred from homology"/>
<feature type="non-terminal residue" evidence="8">
    <location>
        <position position="558"/>
    </location>
</feature>
<dbReference type="SMART" id="SM00521">
    <property type="entry name" value="CBF"/>
    <property type="match status" value="1"/>
</dbReference>
<evidence type="ECO:0000313" key="9">
    <source>
        <dbReference type="Proteomes" id="UP000007431"/>
    </source>
</evidence>
<keyword evidence="9" id="KW-1185">Reference proteome</keyword>
<dbReference type="GO" id="GO:0003700">
    <property type="term" value="F:DNA-binding transcription factor activity"/>
    <property type="evidence" value="ECO:0007669"/>
    <property type="project" value="UniProtKB-UniRule"/>
</dbReference>
<dbReference type="InParanoid" id="D8Q8E5"/>
<keyword evidence="5 6" id="KW-0539">Nucleus</keyword>
<dbReference type="KEGG" id="scm:SCHCO_02669955"/>
<feature type="compositionally biased region" description="Acidic residues" evidence="7">
    <location>
        <begin position="122"/>
        <end position="136"/>
    </location>
</feature>